<keyword evidence="2" id="KW-0067">ATP-binding</keyword>
<gene>
    <name evidence="2" type="ORF">ACFQWG_01080</name>
</gene>
<dbReference type="InterPro" id="IPR027417">
    <property type="entry name" value="P-loop_NTPase"/>
</dbReference>
<dbReference type="Gene3D" id="3.40.50.300">
    <property type="entry name" value="P-loop containing nucleotide triphosphate hydrolases"/>
    <property type="match status" value="1"/>
</dbReference>
<dbReference type="EMBL" id="JBHTEF010000001">
    <property type="protein sequence ID" value="MFC7579824.1"/>
    <property type="molecule type" value="Genomic_DNA"/>
</dbReference>
<sequence>MHIEPAESPAPGDDPAGRGGGADPSSAAVPDTAADQAGLFEVPPGARRLRARVIILSGPSGSGKTSLSTRTGLSSLALDHFYRDGDEPGMPMLREGLVDWDHVGSWNADDAAAAVMELCRTGATEVPIYDIPTNRRTGTRRMVLDDDDALFIAEGIFSAELVHRLEDEGVLADALCIARSPLRNMWFRLLRDLGEARKPPTVLLMRGVKLAREEPAKIRHWVACGCRPIGSLEEAAAALEALAHAEQRARAAARP</sequence>
<organism evidence="2 3">
    <name type="scientific">Schaalia naturae</name>
    <dbReference type="NCBI Taxonomy" id="635203"/>
    <lineage>
        <taxon>Bacteria</taxon>
        <taxon>Bacillati</taxon>
        <taxon>Actinomycetota</taxon>
        <taxon>Actinomycetes</taxon>
        <taxon>Actinomycetales</taxon>
        <taxon>Actinomycetaceae</taxon>
        <taxon>Schaalia</taxon>
    </lineage>
</organism>
<reference evidence="3" key="1">
    <citation type="journal article" date="2019" name="Int. J. Syst. Evol. Microbiol.">
        <title>The Global Catalogue of Microorganisms (GCM) 10K type strain sequencing project: providing services to taxonomists for standard genome sequencing and annotation.</title>
        <authorList>
            <consortium name="The Broad Institute Genomics Platform"/>
            <consortium name="The Broad Institute Genome Sequencing Center for Infectious Disease"/>
            <person name="Wu L."/>
            <person name="Ma J."/>
        </authorList>
    </citation>
    <scope>NUCLEOTIDE SEQUENCE [LARGE SCALE GENOMIC DNA]</scope>
    <source>
        <strain evidence="3">CCUG 56698</strain>
    </source>
</reference>
<keyword evidence="3" id="KW-1185">Reference proteome</keyword>
<dbReference type="Proteomes" id="UP001596527">
    <property type="component" value="Unassembled WGS sequence"/>
</dbReference>
<evidence type="ECO:0000313" key="2">
    <source>
        <dbReference type="EMBL" id="MFC7579824.1"/>
    </source>
</evidence>
<dbReference type="GO" id="GO:0005524">
    <property type="term" value="F:ATP binding"/>
    <property type="evidence" value="ECO:0007669"/>
    <property type="project" value="UniProtKB-KW"/>
</dbReference>
<keyword evidence="2" id="KW-0547">Nucleotide-binding</keyword>
<evidence type="ECO:0000256" key="1">
    <source>
        <dbReference type="SAM" id="MobiDB-lite"/>
    </source>
</evidence>
<protein>
    <submittedName>
        <fullName evidence="2">ATP-binding protein</fullName>
    </submittedName>
</protein>
<name>A0ABW2SI69_9ACTO</name>
<dbReference type="SUPFAM" id="SSF52540">
    <property type="entry name" value="P-loop containing nucleoside triphosphate hydrolases"/>
    <property type="match status" value="1"/>
</dbReference>
<comment type="caution">
    <text evidence="2">The sequence shown here is derived from an EMBL/GenBank/DDBJ whole genome shotgun (WGS) entry which is preliminary data.</text>
</comment>
<evidence type="ECO:0000313" key="3">
    <source>
        <dbReference type="Proteomes" id="UP001596527"/>
    </source>
</evidence>
<proteinExistence type="predicted"/>
<accession>A0ABW2SI69</accession>
<dbReference type="RefSeq" id="WP_380971339.1">
    <property type="nucleotide sequence ID" value="NZ_JBHTEF010000001.1"/>
</dbReference>
<feature type="region of interest" description="Disordered" evidence="1">
    <location>
        <begin position="1"/>
        <end position="30"/>
    </location>
</feature>